<name>A0AAV7API3_ENGPU</name>
<organism evidence="1 2">
    <name type="scientific">Engystomops pustulosus</name>
    <name type="common">Tungara frog</name>
    <name type="synonym">Physalaemus pustulosus</name>
    <dbReference type="NCBI Taxonomy" id="76066"/>
    <lineage>
        <taxon>Eukaryota</taxon>
        <taxon>Metazoa</taxon>
        <taxon>Chordata</taxon>
        <taxon>Craniata</taxon>
        <taxon>Vertebrata</taxon>
        <taxon>Euteleostomi</taxon>
        <taxon>Amphibia</taxon>
        <taxon>Batrachia</taxon>
        <taxon>Anura</taxon>
        <taxon>Neobatrachia</taxon>
        <taxon>Hyloidea</taxon>
        <taxon>Leptodactylidae</taxon>
        <taxon>Leiuperinae</taxon>
        <taxon>Engystomops</taxon>
    </lineage>
</organism>
<protein>
    <submittedName>
        <fullName evidence="1">Uncharacterized protein</fullName>
    </submittedName>
</protein>
<evidence type="ECO:0000313" key="1">
    <source>
        <dbReference type="EMBL" id="KAG8563461.1"/>
    </source>
</evidence>
<evidence type="ECO:0000313" key="2">
    <source>
        <dbReference type="Proteomes" id="UP000824782"/>
    </source>
</evidence>
<dbReference type="Proteomes" id="UP000824782">
    <property type="component" value="Unassembled WGS sequence"/>
</dbReference>
<reference evidence="1" key="1">
    <citation type="thesis" date="2020" institute="ProQuest LLC" country="789 East Eisenhower Parkway, Ann Arbor, MI, USA">
        <title>Comparative Genomics and Chromosome Evolution.</title>
        <authorList>
            <person name="Mudd A.B."/>
        </authorList>
    </citation>
    <scope>NUCLEOTIDE SEQUENCE</scope>
    <source>
        <strain evidence="1">237g6f4</strain>
        <tissue evidence="1">Blood</tissue>
    </source>
</reference>
<proteinExistence type="predicted"/>
<comment type="caution">
    <text evidence="1">The sequence shown here is derived from an EMBL/GenBank/DDBJ whole genome shotgun (WGS) entry which is preliminary data.</text>
</comment>
<accession>A0AAV7API3</accession>
<dbReference type="EMBL" id="WNYA01000007">
    <property type="protein sequence ID" value="KAG8563461.1"/>
    <property type="molecule type" value="Genomic_DNA"/>
</dbReference>
<gene>
    <name evidence="1" type="ORF">GDO81_016090</name>
</gene>
<dbReference type="AlphaFoldDB" id="A0AAV7API3"/>
<keyword evidence="2" id="KW-1185">Reference proteome</keyword>
<sequence>MTVQPTAPLKFFNNGCSDLYVTQKSNSIYFRLWRSVGPRNCLYIYNIKWVIPVTTLFSKSSTHVELCGAYLSGPAMAQRP</sequence>